<feature type="transmembrane region" description="Helical" evidence="10">
    <location>
        <begin position="61"/>
        <end position="82"/>
    </location>
</feature>
<keyword evidence="8 10" id="KW-0472">Membrane</keyword>
<comment type="subcellular location">
    <subcellularLocation>
        <location evidence="1">Membrane</location>
        <topology evidence="1">Multi-pass membrane protein</topology>
    </subcellularLocation>
</comment>
<dbReference type="RefSeq" id="YP_009169441.1">
    <property type="nucleotide sequence ID" value="NC_028002.1"/>
</dbReference>
<dbReference type="GO" id="GO:0016020">
    <property type="term" value="C:membrane"/>
    <property type="evidence" value="ECO:0007669"/>
    <property type="project" value="UniProtKB-SubCell"/>
</dbReference>
<evidence type="ECO:0000256" key="8">
    <source>
        <dbReference type="ARBA" id="ARBA00023136"/>
    </source>
</evidence>
<evidence type="ECO:0000313" key="11">
    <source>
        <dbReference type="EMBL" id="AKL90638.1"/>
    </source>
</evidence>
<evidence type="ECO:0000256" key="2">
    <source>
        <dbReference type="ARBA" id="ARBA00010519"/>
    </source>
</evidence>
<feature type="transmembrane region" description="Helical" evidence="10">
    <location>
        <begin position="6"/>
        <end position="23"/>
    </location>
</feature>
<keyword evidence="4 10" id="KW-0812">Transmembrane</keyword>
<proteinExistence type="inferred from homology"/>
<dbReference type="AlphaFoldDB" id="A0A0M3N1F5"/>
<evidence type="ECO:0000256" key="6">
    <source>
        <dbReference type="ARBA" id="ARBA00022989"/>
    </source>
</evidence>
<evidence type="ECO:0000256" key="5">
    <source>
        <dbReference type="ARBA" id="ARBA00022967"/>
    </source>
</evidence>
<evidence type="ECO:0000256" key="1">
    <source>
        <dbReference type="ARBA" id="ARBA00004141"/>
    </source>
</evidence>
<evidence type="ECO:0000256" key="7">
    <source>
        <dbReference type="ARBA" id="ARBA00023027"/>
    </source>
</evidence>
<keyword evidence="11" id="KW-0496">Mitochondrion</keyword>
<sequence length="98" mass="10658">MSTFSLTLISMLGFMMALIALSLQYKHLLSILLSLEAATMNLFIMMFSLANNMSFNGEMSLILITLGACEASLGLSILVSMIRAQGNDYVSSFSSQKC</sequence>
<dbReference type="InterPro" id="IPR039428">
    <property type="entry name" value="NUOK/Mnh_C1-like"/>
</dbReference>
<dbReference type="EMBL" id="KP716634">
    <property type="protein sequence ID" value="AKL90638.1"/>
    <property type="molecule type" value="Genomic_DNA"/>
</dbReference>
<evidence type="ECO:0000256" key="9">
    <source>
        <dbReference type="ARBA" id="ARBA00031586"/>
    </source>
</evidence>
<name>A0A0M3N1F5_9CAEN</name>
<reference evidence="11" key="1">
    <citation type="journal article" date="2015" name="Mol. Phylogenet. Evol.">
        <title>Caenogastropod mitogenomics.</title>
        <authorList>
            <person name="Osca D."/>
            <person name="Templado J."/>
            <person name="Zardoya R."/>
        </authorList>
    </citation>
    <scope>NUCLEOTIDE SEQUENCE</scope>
</reference>
<dbReference type="GeneID" id="26042496"/>
<dbReference type="CTD" id="4539"/>
<accession>A0A0M3N1F5</accession>
<gene>
    <name evidence="11" type="primary">ND4L</name>
</gene>
<protein>
    <recommendedName>
        <fullName evidence="3">NADH-ubiquinone oxidoreductase chain 4L</fullName>
    </recommendedName>
    <alternativeName>
        <fullName evidence="9">NADH dehydrogenase subunit 4L</fullName>
    </alternativeName>
</protein>
<keyword evidence="7" id="KW-0520">NAD</keyword>
<keyword evidence="6 10" id="KW-1133">Transmembrane helix</keyword>
<geneLocation type="mitochondrion" evidence="11"/>
<evidence type="ECO:0000256" key="3">
    <source>
        <dbReference type="ARBA" id="ARBA00016612"/>
    </source>
</evidence>
<keyword evidence="5" id="KW-1278">Translocase</keyword>
<dbReference type="Gene3D" id="1.10.287.3510">
    <property type="match status" value="1"/>
</dbReference>
<organism evidence="11">
    <name type="scientific">Naticarius hebraeus</name>
    <dbReference type="NCBI Taxonomy" id="488663"/>
    <lineage>
        <taxon>Eukaryota</taxon>
        <taxon>Metazoa</taxon>
        <taxon>Spiralia</taxon>
        <taxon>Lophotrochozoa</taxon>
        <taxon>Mollusca</taxon>
        <taxon>Gastropoda</taxon>
        <taxon>Caenogastropoda</taxon>
        <taxon>Littorinimorpha</taxon>
        <taxon>Naticoidea</taxon>
        <taxon>Naticidae</taxon>
        <taxon>Naticarius</taxon>
    </lineage>
</organism>
<evidence type="ECO:0000256" key="10">
    <source>
        <dbReference type="SAM" id="Phobius"/>
    </source>
</evidence>
<evidence type="ECO:0000256" key="4">
    <source>
        <dbReference type="ARBA" id="ARBA00022692"/>
    </source>
</evidence>
<feature type="transmembrane region" description="Helical" evidence="10">
    <location>
        <begin position="28"/>
        <end position="49"/>
    </location>
</feature>
<comment type="similarity">
    <text evidence="2">Belongs to the complex I subunit 4L family.</text>
</comment>
<dbReference type="Pfam" id="PF00420">
    <property type="entry name" value="Oxidored_q2"/>
    <property type="match status" value="1"/>
</dbReference>